<dbReference type="GO" id="GO:0006355">
    <property type="term" value="P:regulation of DNA-templated transcription"/>
    <property type="evidence" value="ECO:0007669"/>
    <property type="project" value="InterPro"/>
</dbReference>
<gene>
    <name evidence="3" type="primary">hfq</name>
    <name evidence="3" type="ORF">COM27_25400</name>
</gene>
<keyword evidence="2" id="KW-0346">Stress response</keyword>
<dbReference type="InterPro" id="IPR005001">
    <property type="entry name" value="Hfq"/>
</dbReference>
<evidence type="ECO:0000256" key="1">
    <source>
        <dbReference type="ARBA" id="ARBA00022884"/>
    </source>
</evidence>
<dbReference type="GO" id="GO:0005829">
    <property type="term" value="C:cytosol"/>
    <property type="evidence" value="ECO:0007669"/>
    <property type="project" value="TreeGrafter"/>
</dbReference>
<organism evidence="3 4">
    <name type="scientific">Bacillus wiedmannii</name>
    <dbReference type="NCBI Taxonomy" id="1890302"/>
    <lineage>
        <taxon>Bacteria</taxon>
        <taxon>Bacillati</taxon>
        <taxon>Bacillota</taxon>
        <taxon>Bacilli</taxon>
        <taxon>Bacillales</taxon>
        <taxon>Bacillaceae</taxon>
        <taxon>Bacillus</taxon>
        <taxon>Bacillus cereus group</taxon>
    </lineage>
</organism>
<accession>A0A2B6RN50</accession>
<dbReference type="GO" id="GO:0043487">
    <property type="term" value="P:regulation of RNA stability"/>
    <property type="evidence" value="ECO:0007669"/>
    <property type="project" value="TreeGrafter"/>
</dbReference>
<dbReference type="AlphaFoldDB" id="A0A2B6RN50"/>
<sequence>MRMIQEDMYTEIIDTKRTVTIFLKSGVPIRGQILSMDTYSVLVMVHNKQQLIYKQAISTITK</sequence>
<evidence type="ECO:0000313" key="3">
    <source>
        <dbReference type="EMBL" id="PGD30184.1"/>
    </source>
</evidence>
<dbReference type="GO" id="GO:0045974">
    <property type="term" value="P:regulation of translation, ncRNA-mediated"/>
    <property type="evidence" value="ECO:0007669"/>
    <property type="project" value="TreeGrafter"/>
</dbReference>
<dbReference type="GO" id="GO:0003723">
    <property type="term" value="F:RNA binding"/>
    <property type="evidence" value="ECO:0007669"/>
    <property type="project" value="UniProtKB-KW"/>
</dbReference>
<protein>
    <submittedName>
        <fullName evidence="3">RNA chaperone Hfq</fullName>
    </submittedName>
</protein>
<dbReference type="Proteomes" id="UP000223472">
    <property type="component" value="Unassembled WGS sequence"/>
</dbReference>
<dbReference type="PANTHER" id="PTHR34772">
    <property type="entry name" value="RNA-BINDING PROTEIN HFQ"/>
    <property type="match status" value="1"/>
</dbReference>
<keyword evidence="1" id="KW-0694">RNA-binding</keyword>
<evidence type="ECO:0000313" key="4">
    <source>
        <dbReference type="Proteomes" id="UP000223472"/>
    </source>
</evidence>
<comment type="caution">
    <text evidence="3">The sequence shown here is derived from an EMBL/GenBank/DDBJ whole genome shotgun (WGS) entry which is preliminary data.</text>
</comment>
<dbReference type="InterPro" id="IPR010920">
    <property type="entry name" value="LSM_dom_sf"/>
</dbReference>
<dbReference type="PANTHER" id="PTHR34772:SF1">
    <property type="entry name" value="RNA-BINDING PROTEIN HFQ"/>
    <property type="match status" value="1"/>
</dbReference>
<evidence type="ECO:0000256" key="2">
    <source>
        <dbReference type="ARBA" id="ARBA00023016"/>
    </source>
</evidence>
<dbReference type="RefSeq" id="WP_098654340.1">
    <property type="nucleotide sequence ID" value="NZ_JARPPR010000004.1"/>
</dbReference>
<reference evidence="3 4" key="1">
    <citation type="submission" date="2017-09" db="EMBL/GenBank/DDBJ databases">
        <title>Large-scale bioinformatics analysis of Bacillus genomes uncovers conserved roles of natural products in bacterial physiology.</title>
        <authorList>
            <consortium name="Agbiome Team Llc"/>
            <person name="Bleich R.M."/>
            <person name="Grubbs K.J."/>
            <person name="Santa Maria K.C."/>
            <person name="Allen S.E."/>
            <person name="Farag S."/>
            <person name="Shank E.A."/>
            <person name="Bowers A."/>
        </authorList>
    </citation>
    <scope>NUCLEOTIDE SEQUENCE [LARGE SCALE GENOMIC DNA]</scope>
    <source>
        <strain evidence="3 4">AFS065610</strain>
    </source>
</reference>
<dbReference type="EMBL" id="NVIY01000047">
    <property type="protein sequence ID" value="PGD30184.1"/>
    <property type="molecule type" value="Genomic_DNA"/>
</dbReference>
<dbReference type="Gene3D" id="2.30.30.100">
    <property type="match status" value="1"/>
</dbReference>
<dbReference type="SUPFAM" id="SSF50182">
    <property type="entry name" value="Sm-like ribonucleoproteins"/>
    <property type="match status" value="1"/>
</dbReference>
<name>A0A2B6RN50_9BACI</name>
<dbReference type="NCBIfam" id="TIGR02383">
    <property type="entry name" value="Hfq"/>
    <property type="match status" value="1"/>
</dbReference>
<dbReference type="Pfam" id="PF17209">
    <property type="entry name" value="Hfq"/>
    <property type="match status" value="1"/>
</dbReference>
<proteinExistence type="predicted"/>